<dbReference type="KEGG" id="cbw:RR42_s2822"/>
<protein>
    <submittedName>
        <fullName evidence="1">Uncharacterized protein</fullName>
    </submittedName>
</protein>
<accession>A0A0C4YMY3</accession>
<evidence type="ECO:0000313" key="1">
    <source>
        <dbReference type="EMBL" id="AJG24403.1"/>
    </source>
</evidence>
<reference evidence="1 2" key="1">
    <citation type="journal article" date="2015" name="Genome Announc.">
        <title>Complete Genome Sequence of Cupriavidus basilensis 4G11, Isolated from the Oak Ridge Field Research Center Site.</title>
        <authorList>
            <person name="Ray J."/>
            <person name="Waters R.J."/>
            <person name="Skerker J.M."/>
            <person name="Kuehl J.V."/>
            <person name="Price M.N."/>
            <person name="Huang J."/>
            <person name="Chakraborty R."/>
            <person name="Arkin A.P."/>
            <person name="Deutschbauer A."/>
        </authorList>
    </citation>
    <scope>NUCLEOTIDE SEQUENCE [LARGE SCALE GENOMIC DNA]</scope>
    <source>
        <strain evidence="1">4G11</strain>
    </source>
</reference>
<organism evidence="1 2">
    <name type="scientific">Cupriavidus basilensis</name>
    <dbReference type="NCBI Taxonomy" id="68895"/>
    <lineage>
        <taxon>Bacteria</taxon>
        <taxon>Pseudomonadati</taxon>
        <taxon>Pseudomonadota</taxon>
        <taxon>Betaproteobacteria</taxon>
        <taxon>Burkholderiales</taxon>
        <taxon>Burkholderiaceae</taxon>
        <taxon>Cupriavidus</taxon>
    </lineage>
</organism>
<dbReference type="EMBL" id="CP010537">
    <property type="protein sequence ID" value="AJG24403.1"/>
    <property type="molecule type" value="Genomic_DNA"/>
</dbReference>
<dbReference type="Proteomes" id="UP000031843">
    <property type="component" value="Chromosome secondary"/>
</dbReference>
<sequence length="41" mass="4202">MARTPALRGGKPAGAGGMSIMSWAQAPILALYQKKPSAFGL</sequence>
<dbReference type="AlphaFoldDB" id="A0A0C4YMY3"/>
<proteinExistence type="predicted"/>
<keyword evidence="2" id="KW-1185">Reference proteome</keyword>
<name>A0A0C4YMY3_9BURK</name>
<gene>
    <name evidence="1" type="ORF">RR42_s2822</name>
</gene>
<evidence type="ECO:0000313" key="2">
    <source>
        <dbReference type="Proteomes" id="UP000031843"/>
    </source>
</evidence>